<dbReference type="EMBL" id="BARV01001913">
    <property type="protein sequence ID" value="GAI01357.1"/>
    <property type="molecule type" value="Genomic_DNA"/>
</dbReference>
<dbReference type="Gene3D" id="3.40.50.80">
    <property type="entry name" value="Nucleotide-binding domain of ferredoxin-NADP reductase (FNR) module"/>
    <property type="match status" value="1"/>
</dbReference>
<dbReference type="PROSITE" id="PS51384">
    <property type="entry name" value="FAD_FR"/>
    <property type="match status" value="1"/>
</dbReference>
<dbReference type="AlphaFoldDB" id="X1K2X2"/>
<evidence type="ECO:0000313" key="2">
    <source>
        <dbReference type="EMBL" id="GAI01357.1"/>
    </source>
</evidence>
<evidence type="ECO:0000259" key="1">
    <source>
        <dbReference type="PROSITE" id="PS51384"/>
    </source>
</evidence>
<dbReference type="PANTHER" id="PTHR43513:SF3">
    <property type="entry name" value="DIHYDROOROTATE DEHYDROGENASE B (NAD(+)), ELECTRON TRANSFER SUBUNIT-RELATED"/>
    <property type="match status" value="1"/>
</dbReference>
<proteinExistence type="predicted"/>
<dbReference type="InterPro" id="IPR017938">
    <property type="entry name" value="Riboflavin_synthase-like_b-brl"/>
</dbReference>
<dbReference type="SUPFAM" id="SSF52343">
    <property type="entry name" value="Ferredoxin reductase-like, C-terminal NADP-linked domain"/>
    <property type="match status" value="1"/>
</dbReference>
<gene>
    <name evidence="2" type="ORF">S06H3_05218</name>
</gene>
<dbReference type="InterPro" id="IPR050353">
    <property type="entry name" value="PyrK_electron_transfer"/>
</dbReference>
<dbReference type="PRINTS" id="PR00406">
    <property type="entry name" value="CYTB5RDTASE"/>
</dbReference>
<reference evidence="2" key="1">
    <citation type="journal article" date="2014" name="Front. Microbiol.">
        <title>High frequency of phylogenetically diverse reductive dehalogenase-homologous genes in deep subseafloor sedimentary metagenomes.</title>
        <authorList>
            <person name="Kawai M."/>
            <person name="Futagami T."/>
            <person name="Toyoda A."/>
            <person name="Takaki Y."/>
            <person name="Nishi S."/>
            <person name="Hori S."/>
            <person name="Arai W."/>
            <person name="Tsubouchi T."/>
            <person name="Morono Y."/>
            <person name="Uchiyama I."/>
            <person name="Ito T."/>
            <person name="Fujiyama A."/>
            <person name="Inagaki F."/>
            <person name="Takami H."/>
        </authorList>
    </citation>
    <scope>NUCLEOTIDE SEQUENCE</scope>
    <source>
        <strain evidence="2">Expedition CK06-06</strain>
    </source>
</reference>
<name>X1K2X2_9ZZZZ</name>
<comment type="caution">
    <text evidence="2">The sequence shown here is derived from an EMBL/GenBank/DDBJ whole genome shotgun (WGS) entry which is preliminary data.</text>
</comment>
<dbReference type="InterPro" id="IPR039261">
    <property type="entry name" value="FNR_nucleotide-bd"/>
</dbReference>
<accession>X1K2X2</accession>
<feature type="non-terminal residue" evidence="2">
    <location>
        <position position="151"/>
    </location>
</feature>
<dbReference type="GO" id="GO:0016491">
    <property type="term" value="F:oxidoreductase activity"/>
    <property type="evidence" value="ECO:0007669"/>
    <property type="project" value="InterPro"/>
</dbReference>
<organism evidence="2">
    <name type="scientific">marine sediment metagenome</name>
    <dbReference type="NCBI Taxonomy" id="412755"/>
    <lineage>
        <taxon>unclassified sequences</taxon>
        <taxon>metagenomes</taxon>
        <taxon>ecological metagenomes</taxon>
    </lineage>
</organism>
<protein>
    <recommendedName>
        <fullName evidence="1">FAD-binding FR-type domain-containing protein</fullName>
    </recommendedName>
</protein>
<dbReference type="InterPro" id="IPR017927">
    <property type="entry name" value="FAD-bd_FR_type"/>
</dbReference>
<feature type="domain" description="FAD-binding FR-type" evidence="1">
    <location>
        <begin position="1"/>
        <end position="110"/>
    </location>
</feature>
<dbReference type="PANTHER" id="PTHR43513">
    <property type="entry name" value="DIHYDROOROTATE DEHYDROGENASE B (NAD(+)), ELECTRON TRANSFER SUBUNIT"/>
    <property type="match status" value="1"/>
</dbReference>
<dbReference type="Gene3D" id="2.40.30.10">
    <property type="entry name" value="Translation factors"/>
    <property type="match status" value="1"/>
</dbReference>
<dbReference type="SUPFAM" id="SSF63380">
    <property type="entry name" value="Riboflavin synthase domain-like"/>
    <property type="match status" value="1"/>
</dbReference>
<sequence length="151" mass="16678">MKQVTATVISNAKLWGEYGVHGRRKYLGAWLIWLKCPEVASKTKPGQFVMVNCGEECMLPRPFSIHQVNNTDIALFFAVLENGKGTNWLSQRKIGDNIDLLGPLGNGYSIHLESHKLLLVAGGNGIAPLYFLAQDALKKKNSVTLLYGHGR</sequence>